<accession>A0A162BC14</accession>
<dbReference type="PATRIC" id="fig|1365257.3.peg.16"/>
<protein>
    <submittedName>
        <fullName evidence="1">Uncharacterized protein</fullName>
    </submittedName>
</protein>
<dbReference type="EMBL" id="AUXX01000001">
    <property type="protein sequence ID" value="KZN70332.1"/>
    <property type="molecule type" value="Genomic_DNA"/>
</dbReference>
<organism evidence="1 2">
    <name type="scientific">Pseudoalteromonas luteoviolacea S4060-1</name>
    <dbReference type="NCBI Taxonomy" id="1365257"/>
    <lineage>
        <taxon>Bacteria</taxon>
        <taxon>Pseudomonadati</taxon>
        <taxon>Pseudomonadota</taxon>
        <taxon>Gammaproteobacteria</taxon>
        <taxon>Alteromonadales</taxon>
        <taxon>Pseudoalteromonadaceae</taxon>
        <taxon>Pseudoalteromonas</taxon>
    </lineage>
</organism>
<name>A0A162BC14_9GAMM</name>
<evidence type="ECO:0000313" key="2">
    <source>
        <dbReference type="Proteomes" id="UP000076661"/>
    </source>
</evidence>
<gene>
    <name evidence="1" type="ORF">N478_00080</name>
</gene>
<sequence length="203" mass="23170">MASFIEQMTNAGFSYVDKKKQSLKKEFFPGYVWEVTLIDESWDELYEVAFYVWSPLFGKLMINLFSDYEAIVSSYHSRILEKNEKGCLSFSSISWDEGPSGDMELYAAGTYLNLNEFLKSLSSVNAPDDVYSLIYEGVASKFAPPSELLWVYLYLLKEMGLSNLEILDKLASEQENFPAKTLKPVDLTLLEAFEVSYNKARGQ</sequence>
<proteinExistence type="predicted"/>
<reference evidence="1 2" key="1">
    <citation type="submission" date="2013-07" db="EMBL/GenBank/DDBJ databases">
        <title>Comparative Genomic and Metabolomic Analysis of Twelve Strains of Pseudoalteromonas luteoviolacea.</title>
        <authorList>
            <person name="Vynne N.G."/>
            <person name="Mansson M."/>
            <person name="Gram L."/>
        </authorList>
    </citation>
    <scope>NUCLEOTIDE SEQUENCE [LARGE SCALE GENOMIC DNA]</scope>
    <source>
        <strain evidence="1 2">S4060-1</strain>
    </source>
</reference>
<dbReference type="Proteomes" id="UP000076661">
    <property type="component" value="Unassembled WGS sequence"/>
</dbReference>
<evidence type="ECO:0000313" key="1">
    <source>
        <dbReference type="EMBL" id="KZN70332.1"/>
    </source>
</evidence>
<dbReference type="RefSeq" id="WP_063379483.1">
    <property type="nucleotide sequence ID" value="NZ_AUXX01000001.1"/>
</dbReference>
<comment type="caution">
    <text evidence="1">The sequence shown here is derived from an EMBL/GenBank/DDBJ whole genome shotgun (WGS) entry which is preliminary data.</text>
</comment>
<dbReference type="AlphaFoldDB" id="A0A162BC14"/>